<dbReference type="Pfam" id="PF00970">
    <property type="entry name" value="FAD_binding_6"/>
    <property type="match status" value="1"/>
</dbReference>
<keyword evidence="8" id="KW-0411">Iron-sulfur</keyword>
<keyword evidence="13" id="KW-1185">Reference proteome</keyword>
<dbReference type="Pfam" id="PF00111">
    <property type="entry name" value="Fer2"/>
    <property type="match status" value="1"/>
</dbReference>
<dbReference type="SUPFAM" id="SSF54292">
    <property type="entry name" value="2Fe-2S ferredoxin-like"/>
    <property type="match status" value="1"/>
</dbReference>
<feature type="domain" description="FAD-binding FR-type" evidence="11">
    <location>
        <begin position="39"/>
        <end position="147"/>
    </location>
</feature>
<dbReference type="InterPro" id="IPR012675">
    <property type="entry name" value="Beta-grasp_dom_sf"/>
</dbReference>
<dbReference type="SUPFAM" id="SSF52343">
    <property type="entry name" value="Ferredoxin reductase-like, C-terminal NADP-linked domain"/>
    <property type="match status" value="1"/>
</dbReference>
<evidence type="ECO:0000256" key="9">
    <source>
        <dbReference type="SAM" id="MobiDB-lite"/>
    </source>
</evidence>
<dbReference type="CDD" id="cd00207">
    <property type="entry name" value="fer2"/>
    <property type="match status" value="1"/>
</dbReference>
<dbReference type="GO" id="GO:0050660">
    <property type="term" value="F:flavin adenine dinucleotide binding"/>
    <property type="evidence" value="ECO:0007669"/>
    <property type="project" value="TreeGrafter"/>
</dbReference>
<keyword evidence="3" id="KW-0001">2Fe-2S</keyword>
<evidence type="ECO:0000256" key="3">
    <source>
        <dbReference type="ARBA" id="ARBA00022714"/>
    </source>
</evidence>
<dbReference type="InterPro" id="IPR006058">
    <property type="entry name" value="2Fe2S_fd_BS"/>
</dbReference>
<sequence>MTDVTTPTDETVGQPAPPAAADAGAAANAAAPAAVRHRARFHPLTVAAVERLTDDAVAVTFAVPDELVEEYRFEPGQHLTVRASIHGEEVRQSYSICQSRGAAGMEHLRRVAVARVPEGRMSTFLNDVVAPGDVLDVMTPLGSFTCPTQPDGIRHHVAIAAGSGITPVIALLTTALEEEPGSRATLLFGNRRTSSIMFLEELEDLKNRFPGRFQLITVLSREAQDVELFHGRLDRERLEAILGALVPIDQVDEWYLCGPFGMVTGAEELLLERGVDPGHVHHEIFHVDDGTAPKRPVVVDTGAPPEATVTINLDGRTTVIPMPSREETILDATLRVRPDAPYSCTGGVCGTCRARVVAGEVRMDRNYALEPEEVAAGIVLACQSHPVTDAVSLDYDA</sequence>
<accession>A0A543HWG6</accession>
<dbReference type="PROSITE" id="PS51085">
    <property type="entry name" value="2FE2S_FER_2"/>
    <property type="match status" value="1"/>
</dbReference>
<dbReference type="InterPro" id="IPR017927">
    <property type="entry name" value="FAD-bd_FR_type"/>
</dbReference>
<dbReference type="Proteomes" id="UP000316747">
    <property type="component" value="Unassembled WGS sequence"/>
</dbReference>
<dbReference type="GO" id="GO:0016491">
    <property type="term" value="F:oxidoreductase activity"/>
    <property type="evidence" value="ECO:0007669"/>
    <property type="project" value="UniProtKB-KW"/>
</dbReference>
<feature type="compositionally biased region" description="Polar residues" evidence="9">
    <location>
        <begin position="1"/>
        <end position="11"/>
    </location>
</feature>
<dbReference type="Gene3D" id="3.10.20.30">
    <property type="match status" value="1"/>
</dbReference>
<dbReference type="PROSITE" id="PS51384">
    <property type="entry name" value="FAD_FR"/>
    <property type="match status" value="1"/>
</dbReference>
<keyword evidence="7" id="KW-0408">Iron</keyword>
<dbReference type="Gene3D" id="2.40.30.10">
    <property type="entry name" value="Translation factors"/>
    <property type="match status" value="1"/>
</dbReference>
<evidence type="ECO:0000256" key="7">
    <source>
        <dbReference type="ARBA" id="ARBA00023004"/>
    </source>
</evidence>
<feature type="region of interest" description="Disordered" evidence="9">
    <location>
        <begin position="1"/>
        <end position="25"/>
    </location>
</feature>
<evidence type="ECO:0000313" key="13">
    <source>
        <dbReference type="Proteomes" id="UP000316747"/>
    </source>
</evidence>
<feature type="domain" description="2Fe-2S ferredoxin-type" evidence="10">
    <location>
        <begin position="307"/>
        <end position="397"/>
    </location>
</feature>
<keyword evidence="5" id="KW-0274">FAD</keyword>
<evidence type="ECO:0000259" key="11">
    <source>
        <dbReference type="PROSITE" id="PS51384"/>
    </source>
</evidence>
<evidence type="ECO:0000313" key="12">
    <source>
        <dbReference type="EMBL" id="TQM62721.1"/>
    </source>
</evidence>
<dbReference type="GO" id="GO:0051537">
    <property type="term" value="F:2 iron, 2 sulfur cluster binding"/>
    <property type="evidence" value="ECO:0007669"/>
    <property type="project" value="UniProtKB-KW"/>
</dbReference>
<protein>
    <submittedName>
        <fullName evidence="12">Ring-1,2-phenylacetyl-CoA epoxidase subunit PaaE</fullName>
    </submittedName>
</protein>
<organism evidence="12 13">
    <name type="scientific">Humibacillus xanthopallidus</name>
    <dbReference type="NCBI Taxonomy" id="412689"/>
    <lineage>
        <taxon>Bacteria</taxon>
        <taxon>Bacillati</taxon>
        <taxon>Actinomycetota</taxon>
        <taxon>Actinomycetes</taxon>
        <taxon>Micrococcales</taxon>
        <taxon>Intrasporangiaceae</taxon>
        <taxon>Humibacillus</taxon>
    </lineage>
</organism>
<dbReference type="InterPro" id="IPR008333">
    <property type="entry name" value="Cbr1-like_FAD-bd_dom"/>
</dbReference>
<dbReference type="InterPro" id="IPR011884">
    <property type="entry name" value="PaaE"/>
</dbReference>
<dbReference type="EMBL" id="VFPM01000002">
    <property type="protein sequence ID" value="TQM62721.1"/>
    <property type="molecule type" value="Genomic_DNA"/>
</dbReference>
<dbReference type="PRINTS" id="PR00371">
    <property type="entry name" value="FPNCR"/>
</dbReference>
<dbReference type="InterPro" id="IPR001041">
    <property type="entry name" value="2Fe-2S_ferredoxin-type"/>
</dbReference>
<evidence type="ECO:0000256" key="8">
    <source>
        <dbReference type="ARBA" id="ARBA00023014"/>
    </source>
</evidence>
<name>A0A543HWG6_9MICO</name>
<evidence type="ECO:0000259" key="10">
    <source>
        <dbReference type="PROSITE" id="PS51085"/>
    </source>
</evidence>
<evidence type="ECO:0000256" key="6">
    <source>
        <dbReference type="ARBA" id="ARBA00023002"/>
    </source>
</evidence>
<keyword evidence="2" id="KW-0285">Flavoprotein</keyword>
<dbReference type="PANTHER" id="PTHR47354">
    <property type="entry name" value="NADH OXIDOREDUCTASE HCR"/>
    <property type="match status" value="1"/>
</dbReference>
<dbReference type="GO" id="GO:0010124">
    <property type="term" value="P:phenylacetate catabolic process"/>
    <property type="evidence" value="ECO:0007669"/>
    <property type="project" value="InterPro"/>
</dbReference>
<dbReference type="CDD" id="cd06214">
    <property type="entry name" value="PA_degradation_oxidoreductase_like"/>
    <property type="match status" value="1"/>
</dbReference>
<dbReference type="PROSITE" id="PS00197">
    <property type="entry name" value="2FE2S_FER_1"/>
    <property type="match status" value="1"/>
</dbReference>
<dbReference type="Pfam" id="PF00175">
    <property type="entry name" value="NAD_binding_1"/>
    <property type="match status" value="1"/>
</dbReference>
<dbReference type="OrthoDB" id="9796486at2"/>
<dbReference type="RefSeq" id="WP_141844763.1">
    <property type="nucleotide sequence ID" value="NZ_VFPM01000002.1"/>
</dbReference>
<dbReference type="PRINTS" id="PR00410">
    <property type="entry name" value="PHEHYDRXLASE"/>
</dbReference>
<dbReference type="SUPFAM" id="SSF63380">
    <property type="entry name" value="Riboflavin synthase domain-like"/>
    <property type="match status" value="1"/>
</dbReference>
<dbReference type="InterPro" id="IPR001709">
    <property type="entry name" value="Flavoprot_Pyr_Nucl_cyt_Rdtase"/>
</dbReference>
<reference evidence="12 13" key="1">
    <citation type="submission" date="2019-06" db="EMBL/GenBank/DDBJ databases">
        <title>Genome sequencing of plant associated microbes to promote plant fitness in Sorghum bicolor and Oryza sativa.</title>
        <authorList>
            <person name="Coleman-Derr D."/>
        </authorList>
    </citation>
    <scope>NUCLEOTIDE SEQUENCE [LARGE SCALE GENOMIC DNA]</scope>
    <source>
        <strain evidence="12 13">KV-663</strain>
    </source>
</reference>
<dbReference type="NCBIfam" id="TIGR02160">
    <property type="entry name" value="PA_CoA_Oxy5"/>
    <property type="match status" value="1"/>
</dbReference>
<keyword evidence="6" id="KW-0560">Oxidoreductase</keyword>
<keyword evidence="4" id="KW-0479">Metal-binding</keyword>
<evidence type="ECO:0000256" key="2">
    <source>
        <dbReference type="ARBA" id="ARBA00022630"/>
    </source>
</evidence>
<dbReference type="InterPro" id="IPR039261">
    <property type="entry name" value="FNR_nucleotide-bd"/>
</dbReference>
<dbReference type="Gene3D" id="3.40.50.80">
    <property type="entry name" value="Nucleotide-binding domain of ferredoxin-NADP reductase (FNR) module"/>
    <property type="match status" value="1"/>
</dbReference>
<dbReference type="InterPro" id="IPR036010">
    <property type="entry name" value="2Fe-2S_ferredoxin-like_sf"/>
</dbReference>
<dbReference type="GO" id="GO:0046872">
    <property type="term" value="F:metal ion binding"/>
    <property type="evidence" value="ECO:0007669"/>
    <property type="project" value="UniProtKB-KW"/>
</dbReference>
<comment type="caution">
    <text evidence="12">The sequence shown here is derived from an EMBL/GenBank/DDBJ whole genome shotgun (WGS) entry which is preliminary data.</text>
</comment>
<dbReference type="InterPro" id="IPR050415">
    <property type="entry name" value="MRET"/>
</dbReference>
<gene>
    <name evidence="12" type="ORF">FBY41_2759</name>
</gene>
<dbReference type="AlphaFoldDB" id="A0A543HWG6"/>
<evidence type="ECO:0000256" key="1">
    <source>
        <dbReference type="ARBA" id="ARBA00001974"/>
    </source>
</evidence>
<dbReference type="InterPro" id="IPR001433">
    <property type="entry name" value="OxRdtase_FAD/NAD-bd"/>
</dbReference>
<dbReference type="PANTHER" id="PTHR47354:SF8">
    <property type="entry name" value="1,2-PHENYLACETYL-COA EPOXIDASE, SUBUNIT E"/>
    <property type="match status" value="1"/>
</dbReference>
<evidence type="ECO:0000256" key="5">
    <source>
        <dbReference type="ARBA" id="ARBA00022827"/>
    </source>
</evidence>
<evidence type="ECO:0000256" key="4">
    <source>
        <dbReference type="ARBA" id="ARBA00022723"/>
    </source>
</evidence>
<comment type="cofactor">
    <cofactor evidence="1">
        <name>FAD</name>
        <dbReference type="ChEBI" id="CHEBI:57692"/>
    </cofactor>
</comment>
<dbReference type="InterPro" id="IPR017938">
    <property type="entry name" value="Riboflavin_synthase-like_b-brl"/>
</dbReference>
<proteinExistence type="predicted"/>